<evidence type="ECO:0000256" key="3">
    <source>
        <dbReference type="PROSITE-ProRule" id="PRU00339"/>
    </source>
</evidence>
<organism evidence="5 6">
    <name type="scientific">Algoriphagus marincola HL-49</name>
    <dbReference type="NCBI Taxonomy" id="1305737"/>
    <lineage>
        <taxon>Bacteria</taxon>
        <taxon>Pseudomonadati</taxon>
        <taxon>Bacteroidota</taxon>
        <taxon>Cytophagia</taxon>
        <taxon>Cytophagales</taxon>
        <taxon>Cyclobacteriaceae</taxon>
        <taxon>Algoriphagus</taxon>
    </lineage>
</organism>
<dbReference type="InterPro" id="IPR011990">
    <property type="entry name" value="TPR-like_helical_dom_sf"/>
</dbReference>
<feature type="repeat" description="TPR" evidence="3">
    <location>
        <begin position="55"/>
        <end position="88"/>
    </location>
</feature>
<dbReference type="InterPro" id="IPR050498">
    <property type="entry name" value="Ycf3"/>
</dbReference>
<evidence type="ECO:0000256" key="1">
    <source>
        <dbReference type="ARBA" id="ARBA00022737"/>
    </source>
</evidence>
<keyword evidence="1" id="KW-0677">Repeat</keyword>
<feature type="signal peptide" evidence="4">
    <location>
        <begin position="1"/>
        <end position="19"/>
    </location>
</feature>
<proteinExistence type="predicted"/>
<dbReference type="Pfam" id="PF13414">
    <property type="entry name" value="TPR_11"/>
    <property type="match status" value="1"/>
</dbReference>
<keyword evidence="4" id="KW-0732">Signal</keyword>
<protein>
    <submittedName>
        <fullName evidence="5">TPR repeat</fullName>
    </submittedName>
</protein>
<evidence type="ECO:0000313" key="5">
    <source>
        <dbReference type="EMBL" id="KPQ15301.1"/>
    </source>
</evidence>
<evidence type="ECO:0000313" key="6">
    <source>
        <dbReference type="Proteomes" id="UP000050421"/>
    </source>
</evidence>
<dbReference type="PATRIC" id="fig|1305737.6.peg.2520"/>
<evidence type="ECO:0000256" key="2">
    <source>
        <dbReference type="ARBA" id="ARBA00022803"/>
    </source>
</evidence>
<dbReference type="EMBL" id="LJXT01000053">
    <property type="protein sequence ID" value="KPQ15301.1"/>
    <property type="molecule type" value="Genomic_DNA"/>
</dbReference>
<reference evidence="5 6" key="1">
    <citation type="submission" date="2015-09" db="EMBL/GenBank/DDBJ databases">
        <title>Identification and resolution of microdiversity through metagenomic sequencing of parallel consortia.</title>
        <authorList>
            <person name="Nelson W.C."/>
            <person name="Romine M.F."/>
            <person name="Lindemann S.R."/>
        </authorList>
    </citation>
    <scope>NUCLEOTIDE SEQUENCE [LARGE SCALE GENOMIC DNA]</scope>
    <source>
        <strain evidence="5">HL-49</strain>
    </source>
</reference>
<dbReference type="Pfam" id="PF13181">
    <property type="entry name" value="TPR_8"/>
    <property type="match status" value="1"/>
</dbReference>
<name>A0A0P7Y4Q0_9BACT</name>
<keyword evidence="2 3" id="KW-0802">TPR repeat</keyword>
<accession>A0A0P7Y4Q0</accession>
<gene>
    <name evidence="5" type="ORF">HLUCCX10_09425</name>
</gene>
<feature type="repeat" description="TPR" evidence="3">
    <location>
        <begin position="21"/>
        <end position="54"/>
    </location>
</feature>
<dbReference type="OrthoDB" id="9785181at2"/>
<dbReference type="PANTHER" id="PTHR44858:SF1">
    <property type="entry name" value="UDP-N-ACETYLGLUCOSAMINE--PEPTIDE N-ACETYLGLUCOSAMINYLTRANSFERASE SPINDLY-RELATED"/>
    <property type="match status" value="1"/>
</dbReference>
<dbReference type="AlphaFoldDB" id="A0A0P7Y4Q0"/>
<dbReference type="PANTHER" id="PTHR44858">
    <property type="entry name" value="TETRATRICOPEPTIDE REPEAT PROTEIN 6"/>
    <property type="match status" value="1"/>
</dbReference>
<dbReference type="SUPFAM" id="SSF48452">
    <property type="entry name" value="TPR-like"/>
    <property type="match status" value="1"/>
</dbReference>
<dbReference type="eggNOG" id="COG0457">
    <property type="taxonomic scope" value="Bacteria"/>
</dbReference>
<dbReference type="PROSITE" id="PS50005">
    <property type="entry name" value="TPR"/>
    <property type="match status" value="3"/>
</dbReference>
<dbReference type="SMART" id="SM00028">
    <property type="entry name" value="TPR"/>
    <property type="match status" value="5"/>
</dbReference>
<dbReference type="InterPro" id="IPR019734">
    <property type="entry name" value="TPR_rpt"/>
</dbReference>
<dbReference type="PROSITE" id="PS50293">
    <property type="entry name" value="TPR_REGION"/>
    <property type="match status" value="1"/>
</dbReference>
<dbReference type="Proteomes" id="UP000050421">
    <property type="component" value="Unassembled WGS sequence"/>
</dbReference>
<feature type="chain" id="PRO_5006145953" evidence="4">
    <location>
        <begin position="20"/>
        <end position="200"/>
    </location>
</feature>
<comment type="caution">
    <text evidence="5">The sequence shown here is derived from an EMBL/GenBank/DDBJ whole genome shotgun (WGS) entry which is preliminary data.</text>
</comment>
<sequence length="200" mass="22222">MNSIYRVGIVVLLSSAIFACGGKNGNQGDVAFNQGAYEEAVEEYSKDLKYNPKNVVLLYNRGRAHEEQGQLDSALADFESALEIDPNNFQVLLAISNFHYTQNNYEKAMLFASRAEEISGAPASASFMKGRAMHQLGYTEDALKAYGNAIKLDKNYAPAYFNRGMLKLALKRKRSACEDFQLAKGLEYEAANDAILKYCK</sequence>
<dbReference type="PROSITE" id="PS51257">
    <property type="entry name" value="PROKAR_LIPOPROTEIN"/>
    <property type="match status" value="1"/>
</dbReference>
<dbReference type="STRING" id="1305737.GCA_000526355_01108"/>
<feature type="repeat" description="TPR" evidence="3">
    <location>
        <begin position="123"/>
        <end position="156"/>
    </location>
</feature>
<dbReference type="Gene3D" id="1.25.40.10">
    <property type="entry name" value="Tetratricopeptide repeat domain"/>
    <property type="match status" value="2"/>
</dbReference>
<evidence type="ECO:0000256" key="4">
    <source>
        <dbReference type="SAM" id="SignalP"/>
    </source>
</evidence>
<dbReference type="Pfam" id="PF00515">
    <property type="entry name" value="TPR_1"/>
    <property type="match status" value="1"/>
</dbReference>